<dbReference type="AlphaFoldDB" id="A0A4S2KH09"/>
<protein>
    <submittedName>
        <fullName evidence="2">Uncharacterized protein</fullName>
    </submittedName>
</protein>
<feature type="region of interest" description="Disordered" evidence="1">
    <location>
        <begin position="76"/>
        <end position="113"/>
    </location>
</feature>
<feature type="region of interest" description="Disordered" evidence="1">
    <location>
        <begin position="1"/>
        <end position="32"/>
    </location>
</feature>
<organism evidence="2 3">
    <name type="scientific">Temnothorax longispinosus</name>
    <dbReference type="NCBI Taxonomy" id="300112"/>
    <lineage>
        <taxon>Eukaryota</taxon>
        <taxon>Metazoa</taxon>
        <taxon>Ecdysozoa</taxon>
        <taxon>Arthropoda</taxon>
        <taxon>Hexapoda</taxon>
        <taxon>Insecta</taxon>
        <taxon>Pterygota</taxon>
        <taxon>Neoptera</taxon>
        <taxon>Endopterygota</taxon>
        <taxon>Hymenoptera</taxon>
        <taxon>Apocrita</taxon>
        <taxon>Aculeata</taxon>
        <taxon>Formicoidea</taxon>
        <taxon>Formicidae</taxon>
        <taxon>Myrmicinae</taxon>
        <taxon>Temnothorax</taxon>
    </lineage>
</organism>
<evidence type="ECO:0000256" key="1">
    <source>
        <dbReference type="SAM" id="MobiDB-lite"/>
    </source>
</evidence>
<gene>
    <name evidence="2" type="ORF">DBV15_06797</name>
</gene>
<feature type="compositionally biased region" description="Low complexity" evidence="1">
    <location>
        <begin position="18"/>
        <end position="29"/>
    </location>
</feature>
<evidence type="ECO:0000313" key="2">
    <source>
        <dbReference type="EMBL" id="TGZ48752.1"/>
    </source>
</evidence>
<keyword evidence="3" id="KW-1185">Reference proteome</keyword>
<sequence>MGDRYNTRSSAPRRLPAGHHGPTGSSSGSCRHLRRNPSIIVLIPGVPCKVSRDHERRYRRFSLVNVVSECVDGDATSVKDHGEEEGVWEASGNGGTTRQTRNSEEPGSSLPDHRNFYIPNCTPRTSGARAEKTGLPFGGDIKFEIGRQAWGAWEF</sequence>
<reference evidence="2 3" key="1">
    <citation type="journal article" date="2019" name="Philos. Trans. R. Soc. Lond., B, Biol. Sci.">
        <title>Ant behaviour and brain gene expression of defending hosts depend on the ecological success of the intruding social parasite.</title>
        <authorList>
            <person name="Kaur R."/>
            <person name="Stoldt M."/>
            <person name="Jongepier E."/>
            <person name="Feldmeyer B."/>
            <person name="Menzel F."/>
            <person name="Bornberg-Bauer E."/>
            <person name="Foitzik S."/>
        </authorList>
    </citation>
    <scope>NUCLEOTIDE SEQUENCE [LARGE SCALE GENOMIC DNA]</scope>
    <source>
        <tissue evidence="2">Whole body</tissue>
    </source>
</reference>
<dbReference type="PROSITE" id="PS51257">
    <property type="entry name" value="PROKAR_LIPOPROTEIN"/>
    <property type="match status" value="1"/>
</dbReference>
<dbReference type="EMBL" id="QBLH01002326">
    <property type="protein sequence ID" value="TGZ48752.1"/>
    <property type="molecule type" value="Genomic_DNA"/>
</dbReference>
<accession>A0A4S2KH09</accession>
<dbReference type="Proteomes" id="UP000310200">
    <property type="component" value="Unassembled WGS sequence"/>
</dbReference>
<name>A0A4S2KH09_9HYME</name>
<evidence type="ECO:0000313" key="3">
    <source>
        <dbReference type="Proteomes" id="UP000310200"/>
    </source>
</evidence>
<comment type="caution">
    <text evidence="2">The sequence shown here is derived from an EMBL/GenBank/DDBJ whole genome shotgun (WGS) entry which is preliminary data.</text>
</comment>
<proteinExistence type="predicted"/>